<feature type="transmembrane region" description="Helical" evidence="6">
    <location>
        <begin position="369"/>
        <end position="389"/>
    </location>
</feature>
<dbReference type="Proteomes" id="UP000292424">
    <property type="component" value="Chromosome"/>
</dbReference>
<dbReference type="OrthoDB" id="88014at2"/>
<organism evidence="7 8">
    <name type="scientific">Rhizosphaericola mali</name>
    <dbReference type="NCBI Taxonomy" id="2545455"/>
    <lineage>
        <taxon>Bacteria</taxon>
        <taxon>Pseudomonadati</taxon>
        <taxon>Bacteroidota</taxon>
        <taxon>Chitinophagia</taxon>
        <taxon>Chitinophagales</taxon>
        <taxon>Chitinophagaceae</taxon>
        <taxon>Rhizosphaericola</taxon>
    </lineage>
</organism>
<feature type="transmembrane region" description="Helical" evidence="6">
    <location>
        <begin position="48"/>
        <end position="70"/>
    </location>
</feature>
<feature type="transmembrane region" description="Helical" evidence="6">
    <location>
        <begin position="429"/>
        <end position="446"/>
    </location>
</feature>
<dbReference type="InterPro" id="IPR050833">
    <property type="entry name" value="Poly_Biosynth_Transport"/>
</dbReference>
<evidence type="ECO:0000256" key="4">
    <source>
        <dbReference type="ARBA" id="ARBA00022989"/>
    </source>
</evidence>
<proteinExistence type="predicted"/>
<reference evidence="7 8" key="1">
    <citation type="submission" date="2019-09" db="EMBL/GenBank/DDBJ databases">
        <title>Complete genome sequence of Arachidicoccus sp. B3-10 isolated from apple orchard soil.</title>
        <authorList>
            <person name="Kim H.S."/>
            <person name="Han K.-I."/>
            <person name="Suh M.K."/>
            <person name="Lee K.C."/>
            <person name="Eom M.K."/>
            <person name="Kim J.-S."/>
            <person name="Kang S.W."/>
            <person name="Sin Y."/>
            <person name="Lee J.-S."/>
        </authorList>
    </citation>
    <scope>NUCLEOTIDE SEQUENCE [LARGE SCALE GENOMIC DNA]</scope>
    <source>
        <strain evidence="7 8">B3-10</strain>
    </source>
</reference>
<evidence type="ECO:0000256" key="6">
    <source>
        <dbReference type="SAM" id="Phobius"/>
    </source>
</evidence>
<dbReference type="GO" id="GO:0005886">
    <property type="term" value="C:plasma membrane"/>
    <property type="evidence" value="ECO:0007669"/>
    <property type="project" value="UniProtKB-SubCell"/>
</dbReference>
<evidence type="ECO:0000313" key="7">
    <source>
        <dbReference type="EMBL" id="QES87272.1"/>
    </source>
</evidence>
<dbReference type="PANTHER" id="PTHR30250:SF11">
    <property type="entry name" value="O-ANTIGEN TRANSPORTER-RELATED"/>
    <property type="match status" value="1"/>
</dbReference>
<dbReference type="EMBL" id="CP044016">
    <property type="protein sequence ID" value="QES87272.1"/>
    <property type="molecule type" value="Genomic_DNA"/>
</dbReference>
<accession>A0A5P2G0C2</accession>
<evidence type="ECO:0000256" key="5">
    <source>
        <dbReference type="ARBA" id="ARBA00023136"/>
    </source>
</evidence>
<sequence length="501" mass="56878">MGIVRKQSLFSSIIIYIGFIIGAINTMILLPKFFTPQELGLTRLYFDFASLFAPFLTLGGLSTLMKFFPLYKSHLKPEENDLPTLVLGVFAFGCILFTAACLIFKEFMARKFGHNSALFIKYYYYTIPFTLVFAAFAVMEGFCWVIHKTVVSNFLREIPFRLATTILIVLFLFKKISLDTFFALYSIIYVPSVAIALFILIKDGTIKLCFKISKVTRRLYKKILIFTSFHLSGVLIGVLPKTLDGIMIASINGLTEVGVYTLATNLIALMEVPQRAMLGISSALISEGWKDNNMGKLRDIYQKSALTLLILGIGIFGLLYPNMNNLIRFEGPSYEKMKVIVLISGIAKILDMGMGMNQQILGFSKHWKIDFFTSSIFVILSIPINYIFIKHWGNIGAALGAGLLLTAFNFVRFIYNWRLFRLQPFSKKTLVALLLGIICILPAYYFPFLDNIYVDTLVRSSIFLLLFGGSILYFNVSADITDMYRMFVSKIMNRLIKNREF</sequence>
<protein>
    <recommendedName>
        <fullName evidence="9">Oligosaccharide flippase family protein</fullName>
    </recommendedName>
</protein>
<evidence type="ECO:0000256" key="3">
    <source>
        <dbReference type="ARBA" id="ARBA00022692"/>
    </source>
</evidence>
<feature type="transmembrane region" description="Helical" evidence="6">
    <location>
        <begin position="182"/>
        <end position="201"/>
    </location>
</feature>
<gene>
    <name evidence="7" type="ORF">E0W69_000875</name>
</gene>
<feature type="transmembrane region" description="Helical" evidence="6">
    <location>
        <begin position="9"/>
        <end position="28"/>
    </location>
</feature>
<evidence type="ECO:0000256" key="2">
    <source>
        <dbReference type="ARBA" id="ARBA00022475"/>
    </source>
</evidence>
<feature type="transmembrane region" description="Helical" evidence="6">
    <location>
        <begin position="158"/>
        <end position="176"/>
    </location>
</feature>
<feature type="transmembrane region" description="Helical" evidence="6">
    <location>
        <begin position="82"/>
        <end position="105"/>
    </location>
</feature>
<feature type="transmembrane region" description="Helical" evidence="6">
    <location>
        <begin position="339"/>
        <end position="357"/>
    </location>
</feature>
<evidence type="ECO:0000256" key="1">
    <source>
        <dbReference type="ARBA" id="ARBA00004651"/>
    </source>
</evidence>
<name>A0A5P2G0C2_9BACT</name>
<dbReference type="PANTHER" id="PTHR30250">
    <property type="entry name" value="PST FAMILY PREDICTED COLANIC ACID TRANSPORTER"/>
    <property type="match status" value="1"/>
</dbReference>
<feature type="transmembrane region" description="Helical" evidence="6">
    <location>
        <begin position="222"/>
        <end position="240"/>
    </location>
</feature>
<keyword evidence="4 6" id="KW-1133">Transmembrane helix</keyword>
<keyword evidence="3 6" id="KW-0812">Transmembrane</keyword>
<keyword evidence="5 6" id="KW-0472">Membrane</keyword>
<dbReference type="AlphaFoldDB" id="A0A5P2G0C2"/>
<feature type="transmembrane region" description="Helical" evidence="6">
    <location>
        <begin position="125"/>
        <end position="146"/>
    </location>
</feature>
<feature type="transmembrane region" description="Helical" evidence="6">
    <location>
        <begin position="395"/>
        <end position="417"/>
    </location>
</feature>
<feature type="transmembrane region" description="Helical" evidence="6">
    <location>
        <begin position="300"/>
        <end position="319"/>
    </location>
</feature>
<evidence type="ECO:0008006" key="9">
    <source>
        <dbReference type="Google" id="ProtNLM"/>
    </source>
</evidence>
<dbReference type="KEGG" id="arac:E0W69_000875"/>
<keyword evidence="8" id="KW-1185">Reference proteome</keyword>
<evidence type="ECO:0000313" key="8">
    <source>
        <dbReference type="Proteomes" id="UP000292424"/>
    </source>
</evidence>
<comment type="subcellular location">
    <subcellularLocation>
        <location evidence="1">Cell membrane</location>
        <topology evidence="1">Multi-pass membrane protein</topology>
    </subcellularLocation>
</comment>
<dbReference type="RefSeq" id="WP_131328150.1">
    <property type="nucleotide sequence ID" value="NZ_CP044016.1"/>
</dbReference>
<keyword evidence="2" id="KW-1003">Cell membrane</keyword>
<feature type="transmembrane region" description="Helical" evidence="6">
    <location>
        <begin position="458"/>
        <end position="476"/>
    </location>
</feature>